<dbReference type="AlphaFoldDB" id="A0A0D6DVS3"/>
<reference evidence="2" key="1">
    <citation type="submission" date="2015-01" db="EMBL/GenBank/DDBJ databases">
        <authorList>
            <person name="Andreevskaya M."/>
        </authorList>
    </citation>
    <scope>NUCLEOTIDE SEQUENCE [LARGE SCALE GENOMIC DNA]</scope>
    <source>
        <strain evidence="2">MKFS47</strain>
    </source>
</reference>
<evidence type="ECO:0000313" key="2">
    <source>
        <dbReference type="Proteomes" id="UP000033166"/>
    </source>
</evidence>
<dbReference type="HOGENOM" id="CLU_167454_0_0_9"/>
<sequence>MKTWTNAIVDRLDAAYRVRFDKDESLIFLNDAYQNLLILELKAQLDDNEQLNQFIAYFMEVRDLFIGELVDRYPSNYHNIEAKIAVLHQMNDQVLSISK</sequence>
<name>A0A0D6DVS3_9LACT</name>
<evidence type="ECO:0000313" key="1">
    <source>
        <dbReference type="EMBL" id="CEN27585.1"/>
    </source>
</evidence>
<accession>A0A0D6DVS3</accession>
<dbReference type="RefSeq" id="WP_047914845.1">
    <property type="nucleotide sequence ID" value="NZ_LN774769.1"/>
</dbReference>
<dbReference type="EMBL" id="LN774769">
    <property type="protein sequence ID" value="CEN27585.1"/>
    <property type="molecule type" value="Genomic_DNA"/>
</dbReference>
<gene>
    <name evidence="1" type="ORF">LACPI_0385</name>
</gene>
<protein>
    <submittedName>
        <fullName evidence="1">Uncharacterized protein</fullName>
    </submittedName>
</protein>
<dbReference type="Proteomes" id="UP000033166">
    <property type="component" value="Chromosome I"/>
</dbReference>
<dbReference type="KEGG" id="lpk:LACPI_0385"/>
<organism evidence="1 2">
    <name type="scientific">Pseudolactococcus piscium MKFS47</name>
    <dbReference type="NCBI Taxonomy" id="297352"/>
    <lineage>
        <taxon>Bacteria</taxon>
        <taxon>Bacillati</taxon>
        <taxon>Bacillota</taxon>
        <taxon>Bacilli</taxon>
        <taxon>Lactobacillales</taxon>
        <taxon>Streptococcaceae</taxon>
        <taxon>Pseudolactococcus</taxon>
    </lineage>
</organism>
<dbReference type="STRING" id="1364.LP2241_20003"/>
<proteinExistence type="predicted"/>